<evidence type="ECO:0000313" key="2">
    <source>
        <dbReference type="EMBL" id="GJT62628.1"/>
    </source>
</evidence>
<feature type="region of interest" description="Disordered" evidence="1">
    <location>
        <begin position="137"/>
        <end position="175"/>
    </location>
</feature>
<comment type="caution">
    <text evidence="2">The sequence shown here is derived from an EMBL/GenBank/DDBJ whole genome shotgun (WGS) entry which is preliminary data.</text>
</comment>
<feature type="compositionally biased region" description="Acidic residues" evidence="1">
    <location>
        <begin position="208"/>
        <end position="219"/>
    </location>
</feature>
<dbReference type="Proteomes" id="UP001151760">
    <property type="component" value="Unassembled WGS sequence"/>
</dbReference>
<feature type="compositionally biased region" description="Acidic residues" evidence="1">
    <location>
        <begin position="230"/>
        <end position="265"/>
    </location>
</feature>
<gene>
    <name evidence="2" type="ORF">Tco_1006161</name>
</gene>
<evidence type="ECO:0000256" key="1">
    <source>
        <dbReference type="SAM" id="MobiDB-lite"/>
    </source>
</evidence>
<evidence type="ECO:0000313" key="3">
    <source>
        <dbReference type="Proteomes" id="UP001151760"/>
    </source>
</evidence>
<feature type="compositionally biased region" description="Pro residues" evidence="1">
    <location>
        <begin position="156"/>
        <end position="171"/>
    </location>
</feature>
<feature type="region of interest" description="Disordered" evidence="1">
    <location>
        <begin position="191"/>
        <end position="277"/>
    </location>
</feature>
<sequence length="352" mass="37997">MTYFVACLTLDSAGSNVMQGAFFTQGMIPSIPIGGSISPEGTKKYRGLNSSDGGNTGDGVKIAGGVIGSHGEIAAEANLGYYFMETTIIIIENVSKETFVQKVNEARDPVMSSSSTVTYTSIYTNSEPGRVFWGANEELSDRGPEHPSSPDYVPGPEHPPSPVEVPYVPEPEYPEYLVPNDVEAPLEDQSLPINASPTTLSPGYVADSDPDEDSEEDPEENHVNYPTDRGDDDDEPSDDDDDDDDTDDEDEEPFEDEDDDEEEEEHLAPDDSSVVPVVDLVPLAGDTEAFETDESAPTPISPQTKVPFAQTCLRRAQKTIRLEPPMSPSMKARIVKYAAAPTPPSPPPSPLP</sequence>
<protein>
    <recommendedName>
        <fullName evidence="4">Dirigent protein</fullName>
    </recommendedName>
</protein>
<name>A0ABQ5FIB2_9ASTR</name>
<proteinExistence type="predicted"/>
<organism evidence="2 3">
    <name type="scientific">Tanacetum coccineum</name>
    <dbReference type="NCBI Taxonomy" id="301880"/>
    <lineage>
        <taxon>Eukaryota</taxon>
        <taxon>Viridiplantae</taxon>
        <taxon>Streptophyta</taxon>
        <taxon>Embryophyta</taxon>
        <taxon>Tracheophyta</taxon>
        <taxon>Spermatophyta</taxon>
        <taxon>Magnoliopsida</taxon>
        <taxon>eudicotyledons</taxon>
        <taxon>Gunneridae</taxon>
        <taxon>Pentapetalae</taxon>
        <taxon>asterids</taxon>
        <taxon>campanulids</taxon>
        <taxon>Asterales</taxon>
        <taxon>Asteraceae</taxon>
        <taxon>Asteroideae</taxon>
        <taxon>Anthemideae</taxon>
        <taxon>Anthemidinae</taxon>
        <taxon>Tanacetum</taxon>
    </lineage>
</organism>
<reference evidence="2" key="2">
    <citation type="submission" date="2022-01" db="EMBL/GenBank/DDBJ databases">
        <authorList>
            <person name="Yamashiro T."/>
            <person name="Shiraishi A."/>
            <person name="Satake H."/>
            <person name="Nakayama K."/>
        </authorList>
    </citation>
    <scope>NUCLEOTIDE SEQUENCE</scope>
</reference>
<feature type="compositionally biased region" description="Polar residues" evidence="1">
    <location>
        <begin position="191"/>
        <end position="201"/>
    </location>
</feature>
<keyword evidence="3" id="KW-1185">Reference proteome</keyword>
<accession>A0ABQ5FIB2</accession>
<evidence type="ECO:0008006" key="4">
    <source>
        <dbReference type="Google" id="ProtNLM"/>
    </source>
</evidence>
<dbReference type="EMBL" id="BQNB010017392">
    <property type="protein sequence ID" value="GJT62628.1"/>
    <property type="molecule type" value="Genomic_DNA"/>
</dbReference>
<reference evidence="2" key="1">
    <citation type="journal article" date="2022" name="Int. J. Mol. Sci.">
        <title>Draft Genome of Tanacetum Coccineum: Genomic Comparison of Closely Related Tanacetum-Family Plants.</title>
        <authorList>
            <person name="Yamashiro T."/>
            <person name="Shiraishi A."/>
            <person name="Nakayama K."/>
            <person name="Satake H."/>
        </authorList>
    </citation>
    <scope>NUCLEOTIDE SEQUENCE</scope>
</reference>